<dbReference type="STRING" id="1423720.FC67_GL001250"/>
<gene>
    <name evidence="3" type="ORF">LA20249_07180</name>
</gene>
<feature type="transmembrane region" description="Helical" evidence="1">
    <location>
        <begin position="12"/>
        <end position="38"/>
    </location>
</feature>
<dbReference type="InterPro" id="IPR032834">
    <property type="entry name" value="NatK-like_C"/>
</dbReference>
<dbReference type="PANTHER" id="PTHR40448:SF1">
    <property type="entry name" value="TWO-COMPONENT SENSOR HISTIDINE KINASE"/>
    <property type="match status" value="1"/>
</dbReference>
<dbReference type="AlphaFoldDB" id="A0A2K9HHE5"/>
<sequence>MLVTVGCTLISLLFIYSLILDYFLPNWMIFTLLVAMYFLLNKGHSINYQLINSIVLGAILELSLSIVSSSVIVYLNKKFAIDDLPFVLIDLIICSLLAMLFILLYRNFHLNTFMKKQNSFHFSLLLSYLYISLFLFMSLIQYFRAYKKLIVGIILFLIIQTILTLLYSLSEIKKQKESLEKELLIKQIDNLKSYTNQLDADQKNMHKFKHDYKNIILSLEELAQSENNSKLKKSLNELTSYSNNYFENTSMNFYKDLEYVANPYIKSLLISKFKTMKTLDINYSFECKSKIKDINMNTFDFIRLLGISIDNAIEEVENNPNGSIGIAIINDDKNISFSIKNSLVHSKLPTIQNMRKEGFSTKKSHSGLGMVNIQNISKKYPNLFINYHKDKGVFYVQIVLTKE</sequence>
<reference evidence="3 4" key="1">
    <citation type="submission" date="2016-12" db="EMBL/GenBank/DDBJ databases">
        <title>The whole genome sequencing and assembly of Lactobacillus alimentarius DSM 20249T strain.</title>
        <authorList>
            <person name="Lee Y.-J."/>
            <person name="Yi H."/>
            <person name="Bahn Y.-S."/>
            <person name="Kim J.F."/>
            <person name="Lee D.-W."/>
        </authorList>
    </citation>
    <scope>NUCLEOTIDE SEQUENCE [LARGE SCALE GENOMIC DNA]</scope>
    <source>
        <strain evidence="3 4">DSM 20249</strain>
    </source>
</reference>
<keyword evidence="1" id="KW-0812">Transmembrane</keyword>
<dbReference type="SUPFAM" id="SSF55874">
    <property type="entry name" value="ATPase domain of HSP90 chaperone/DNA topoisomerase II/histidine kinase"/>
    <property type="match status" value="1"/>
</dbReference>
<dbReference type="Pfam" id="PF14501">
    <property type="entry name" value="HATPase_c_5"/>
    <property type="match status" value="1"/>
</dbReference>
<keyword evidence="1" id="KW-0472">Membrane</keyword>
<name>A0A2K9HHE5_9LACO</name>
<evidence type="ECO:0000313" key="3">
    <source>
        <dbReference type="EMBL" id="AUI71971.1"/>
    </source>
</evidence>
<evidence type="ECO:0000256" key="1">
    <source>
        <dbReference type="SAM" id="Phobius"/>
    </source>
</evidence>
<keyword evidence="1" id="KW-1133">Transmembrane helix</keyword>
<evidence type="ECO:0000313" key="4">
    <source>
        <dbReference type="Proteomes" id="UP000234653"/>
    </source>
</evidence>
<feature type="transmembrane region" description="Helical" evidence="1">
    <location>
        <begin position="87"/>
        <end position="108"/>
    </location>
</feature>
<dbReference type="PANTHER" id="PTHR40448">
    <property type="entry name" value="TWO-COMPONENT SENSOR HISTIDINE KINASE"/>
    <property type="match status" value="1"/>
</dbReference>
<feature type="transmembrane region" description="Helical" evidence="1">
    <location>
        <begin position="120"/>
        <end position="143"/>
    </location>
</feature>
<feature type="domain" description="Sensor histidine kinase NatK-like C-terminal" evidence="2">
    <location>
        <begin position="296"/>
        <end position="400"/>
    </location>
</feature>
<feature type="transmembrane region" description="Helical" evidence="1">
    <location>
        <begin position="149"/>
        <end position="169"/>
    </location>
</feature>
<dbReference type="KEGG" id="lali:LA20249_07180"/>
<dbReference type="Gene3D" id="3.30.565.10">
    <property type="entry name" value="Histidine kinase-like ATPase, C-terminal domain"/>
    <property type="match status" value="1"/>
</dbReference>
<dbReference type="OrthoDB" id="1652078at2"/>
<organism evidence="3 4">
    <name type="scientific">Companilactobacillus alimentarius DSM 20249</name>
    <dbReference type="NCBI Taxonomy" id="1423720"/>
    <lineage>
        <taxon>Bacteria</taxon>
        <taxon>Bacillati</taxon>
        <taxon>Bacillota</taxon>
        <taxon>Bacilli</taxon>
        <taxon>Lactobacillales</taxon>
        <taxon>Lactobacillaceae</taxon>
        <taxon>Companilactobacillus</taxon>
    </lineage>
</organism>
<feature type="transmembrane region" description="Helical" evidence="1">
    <location>
        <begin position="50"/>
        <end position="75"/>
    </location>
</feature>
<dbReference type="InterPro" id="IPR036890">
    <property type="entry name" value="HATPase_C_sf"/>
</dbReference>
<protein>
    <recommendedName>
        <fullName evidence="2">Sensor histidine kinase NatK-like C-terminal domain-containing protein</fullName>
    </recommendedName>
</protein>
<dbReference type="GO" id="GO:0042802">
    <property type="term" value="F:identical protein binding"/>
    <property type="evidence" value="ECO:0007669"/>
    <property type="project" value="TreeGrafter"/>
</dbReference>
<dbReference type="Proteomes" id="UP000234653">
    <property type="component" value="Chromosome"/>
</dbReference>
<keyword evidence="4" id="KW-1185">Reference proteome</keyword>
<evidence type="ECO:0000259" key="2">
    <source>
        <dbReference type="Pfam" id="PF14501"/>
    </source>
</evidence>
<accession>A0A2K9HHE5</accession>
<proteinExistence type="predicted"/>
<dbReference type="EMBL" id="CP018867">
    <property type="protein sequence ID" value="AUI71971.1"/>
    <property type="molecule type" value="Genomic_DNA"/>
</dbReference>